<name>A0A1I7X8H7_HETBA</name>
<dbReference type="InterPro" id="IPR051394">
    <property type="entry name" value="Glutamate_Synthase"/>
</dbReference>
<keyword evidence="4" id="KW-1185">Reference proteome</keyword>
<dbReference type="Proteomes" id="UP000095283">
    <property type="component" value="Unplaced"/>
</dbReference>
<reference evidence="5" key="1">
    <citation type="submission" date="2016-11" db="UniProtKB">
        <authorList>
            <consortium name="WormBaseParasite"/>
        </authorList>
    </citation>
    <scope>IDENTIFICATION</scope>
</reference>
<dbReference type="SUPFAM" id="SSF51395">
    <property type="entry name" value="FMN-linked oxidoreductases"/>
    <property type="match status" value="1"/>
</dbReference>
<feature type="domain" description="Glutamate synthase" evidence="2">
    <location>
        <begin position="193"/>
        <end position="327"/>
    </location>
</feature>
<evidence type="ECO:0000259" key="2">
    <source>
        <dbReference type="Pfam" id="PF01645"/>
    </source>
</evidence>
<protein>
    <submittedName>
        <fullName evidence="5">Glutamate synthase</fullName>
    </submittedName>
</protein>
<accession>A0A1I7X8H7</accession>
<feature type="domain" description="Glutamate synthase central-N" evidence="3">
    <location>
        <begin position="91"/>
        <end position="130"/>
    </location>
</feature>
<evidence type="ECO:0000313" key="5">
    <source>
        <dbReference type="WBParaSite" id="Hba_13884"/>
    </source>
</evidence>
<dbReference type="InterPro" id="IPR013785">
    <property type="entry name" value="Aldolase_TIM"/>
</dbReference>
<sequence length="525" mass="58943">MYKGWRSKIIDITFPVKYGVKGLVPGLDRICCEACTAALDGYQILVLSDRNANKDNVPISSLLAVGAIHQCLIRHRLRMKAGFKIVYADVFQGYRQGVERGIFKVMAKMGISTLHSYKFQHAQIFEIVGLAQEVVDMCFKNTVSRLGGATFEILAAEALKRHRAAFPYFLYLGDSRTLVATGTFHWRAGGEKHINEPEAIAKLQAATRLNNSKTFHEYSQASNLAQRWCTLRGQLEIKTSSKIQIPIEEVEPASNIVKRFVTGAMSFGSISWEAHTTLAIAMNRIGAKSNTGEGGEKPERYVASARFGVTSAYLANADELQIKMAQGLIYDLKCANPVARVSVKLVSEVCTLSLIVYDIGMPSCMLECYYNKYISQFSYAFFQTIEIGELERDIITSLGDVLDGPGEHKKITDRVITNLDRAFGTRISYENSIIGNVALYGATSATKILENWKLECAKIVKVTPISIHRELEKWQIYPLFKRLMDESRPRQRTLSMDMQIAPTLMHKKKDVPKKKSMTSYEFSKF</sequence>
<dbReference type="PANTHER" id="PTHR43100">
    <property type="entry name" value="GLUTAMATE SYNTHASE [NADPH] SMALL CHAIN"/>
    <property type="match status" value="1"/>
</dbReference>
<organism evidence="4 5">
    <name type="scientific">Heterorhabditis bacteriophora</name>
    <name type="common">Entomopathogenic nematode worm</name>
    <dbReference type="NCBI Taxonomy" id="37862"/>
    <lineage>
        <taxon>Eukaryota</taxon>
        <taxon>Metazoa</taxon>
        <taxon>Ecdysozoa</taxon>
        <taxon>Nematoda</taxon>
        <taxon>Chromadorea</taxon>
        <taxon>Rhabditida</taxon>
        <taxon>Rhabditina</taxon>
        <taxon>Rhabditomorpha</taxon>
        <taxon>Strongyloidea</taxon>
        <taxon>Heterorhabditidae</taxon>
        <taxon>Heterorhabditis</taxon>
    </lineage>
</organism>
<dbReference type="WBParaSite" id="Hba_13884">
    <property type="protein sequence ID" value="Hba_13884"/>
    <property type="gene ID" value="Hba_13884"/>
</dbReference>
<feature type="domain" description="Glutamate synthase central-N" evidence="3">
    <location>
        <begin position="3"/>
        <end position="88"/>
    </location>
</feature>
<dbReference type="Pfam" id="PF01645">
    <property type="entry name" value="Glu_synthase"/>
    <property type="match status" value="1"/>
</dbReference>
<dbReference type="Gene3D" id="3.20.20.70">
    <property type="entry name" value="Aldolase class I"/>
    <property type="match status" value="3"/>
</dbReference>
<dbReference type="GO" id="GO:0015930">
    <property type="term" value="F:glutamate synthase activity"/>
    <property type="evidence" value="ECO:0007669"/>
    <property type="project" value="InterPro"/>
</dbReference>
<dbReference type="Pfam" id="PF04898">
    <property type="entry name" value="Glu_syn_central"/>
    <property type="match status" value="2"/>
</dbReference>
<dbReference type="PANTHER" id="PTHR43100:SF1">
    <property type="entry name" value="GLUTAMATE SYNTHASE [NADPH] SMALL CHAIN"/>
    <property type="match status" value="1"/>
</dbReference>
<evidence type="ECO:0000313" key="4">
    <source>
        <dbReference type="Proteomes" id="UP000095283"/>
    </source>
</evidence>
<dbReference type="AlphaFoldDB" id="A0A1I7X8H7"/>
<dbReference type="InterPro" id="IPR006982">
    <property type="entry name" value="Glu_synth_centr_N"/>
</dbReference>
<dbReference type="GO" id="GO:0006537">
    <property type="term" value="P:glutamate biosynthetic process"/>
    <property type="evidence" value="ECO:0007669"/>
    <property type="project" value="InterPro"/>
</dbReference>
<evidence type="ECO:0000256" key="1">
    <source>
        <dbReference type="ARBA" id="ARBA00009716"/>
    </source>
</evidence>
<comment type="similarity">
    <text evidence="1">Belongs to the glutamate synthase family.</text>
</comment>
<evidence type="ECO:0000259" key="3">
    <source>
        <dbReference type="Pfam" id="PF04898"/>
    </source>
</evidence>
<dbReference type="InterPro" id="IPR002932">
    <property type="entry name" value="Glu_synthdom"/>
</dbReference>
<proteinExistence type="inferred from homology"/>